<dbReference type="Proteomes" id="UP000823388">
    <property type="component" value="Chromosome 1N"/>
</dbReference>
<dbReference type="Pfam" id="PF13968">
    <property type="entry name" value="DUF4220"/>
    <property type="match status" value="1"/>
</dbReference>
<reference evidence="4" key="1">
    <citation type="submission" date="2020-05" db="EMBL/GenBank/DDBJ databases">
        <title>WGS assembly of Panicum virgatum.</title>
        <authorList>
            <person name="Lovell J.T."/>
            <person name="Jenkins J."/>
            <person name="Shu S."/>
            <person name="Juenger T.E."/>
            <person name="Schmutz J."/>
        </authorList>
    </citation>
    <scope>NUCLEOTIDE SEQUENCE</scope>
    <source>
        <strain evidence="4">AP13</strain>
    </source>
</reference>
<dbReference type="InterPro" id="IPR007658">
    <property type="entry name" value="DUF594"/>
</dbReference>
<feature type="compositionally biased region" description="Basic and acidic residues" evidence="1">
    <location>
        <begin position="567"/>
        <end position="581"/>
    </location>
</feature>
<feature type="transmembrane region" description="Helical" evidence="2">
    <location>
        <begin position="65"/>
        <end position="87"/>
    </location>
</feature>
<name>A0A8T0WWX0_PANVG</name>
<dbReference type="EMBL" id="CM029038">
    <property type="protein sequence ID" value="KAG2650126.1"/>
    <property type="molecule type" value="Genomic_DNA"/>
</dbReference>
<dbReference type="Pfam" id="PF04578">
    <property type="entry name" value="DUF594"/>
    <property type="match status" value="1"/>
</dbReference>
<comment type="caution">
    <text evidence="4">The sequence shown here is derived from an EMBL/GenBank/DDBJ whole genome shotgun (WGS) entry which is preliminary data.</text>
</comment>
<feature type="transmembrane region" description="Helical" evidence="2">
    <location>
        <begin position="7"/>
        <end position="27"/>
    </location>
</feature>
<feature type="region of interest" description="Disordered" evidence="1">
    <location>
        <begin position="553"/>
        <end position="581"/>
    </location>
</feature>
<feature type="transmembrane region" description="Helical" evidence="2">
    <location>
        <begin position="316"/>
        <end position="340"/>
    </location>
</feature>
<keyword evidence="2" id="KW-1133">Transmembrane helix</keyword>
<feature type="transmembrane region" description="Helical" evidence="2">
    <location>
        <begin position="33"/>
        <end position="53"/>
    </location>
</feature>
<keyword evidence="2" id="KW-0472">Membrane</keyword>
<feature type="transmembrane region" description="Helical" evidence="2">
    <location>
        <begin position="149"/>
        <end position="167"/>
    </location>
</feature>
<dbReference type="PANTHER" id="PTHR31325">
    <property type="entry name" value="OS01G0798800 PROTEIN-RELATED"/>
    <property type="match status" value="1"/>
</dbReference>
<evidence type="ECO:0000313" key="4">
    <source>
        <dbReference type="EMBL" id="KAG2650126.1"/>
    </source>
</evidence>
<keyword evidence="5" id="KW-1185">Reference proteome</keyword>
<evidence type="ECO:0000313" key="5">
    <source>
        <dbReference type="Proteomes" id="UP000823388"/>
    </source>
</evidence>
<keyword evidence="2" id="KW-0812">Transmembrane</keyword>
<dbReference type="AlphaFoldDB" id="A0A8T0WWX0"/>
<evidence type="ECO:0000259" key="3">
    <source>
        <dbReference type="Pfam" id="PF13968"/>
    </source>
</evidence>
<protein>
    <recommendedName>
        <fullName evidence="3">DUF4220 domain-containing protein</fullName>
    </recommendedName>
</protein>
<gene>
    <name evidence="4" type="ORF">PVAP13_1NG137600</name>
</gene>
<sequence length="643" mass="72997">MAPWRAWAAYSLVLVAAVVASVAFHQASLDTRVTIAVVAGLLLRLLQCFLGPMRRCSGHWLVQRSAMAAYYLPTSAIVTYIAGAVVWKSSSGNIYHVGSCILLIITASKGAVEMAAYARSDSPPLRWQHFKLMLTISPLLWCLPGTNRLAVFNSLAYLCFVLDMPLIQPAADRMKKDGEMIQIKGILQQWQDDDDKRDCRDTCLSYNYCRILTRLYFGIASTEEGHRRDELTRLLSTDCCDRVFTIIEVQLAFLHDYCFTTYHSMVLSPPGMLSVAQEVWAVLQDILAWYCLPLAWPCLDWLSGGRLLFSGWLFSGVTFGALGLAISAVEMFIIVLVDWLQRRPILPLYWRTIFNALKKYPQDTGLVYSPTVLERFAGKTLNCLTPPYWQNKIGQYSLIEDYDRGNHMNTCVSLFKKHMLSYDSYSFIKHHPEEEEPVIMPHSVKRILAVELQRVIHEDGRQLTRGTKTLERNQVGPEFSWINETQNHTDTILMWHIATWYCNIFDKEINSDAHKAATALSGYCAYLVAFLPEILPGKSKNTMRVLQSVLRQARRSMSPEDEEDEPKDLGRTRMTKEEKERAIQGCEISGHSLTTFQKGVKLGKQLFQLQDRTLEQGGEFLTHLWALLSVVGIQKQGGPQGEV</sequence>
<dbReference type="InterPro" id="IPR025315">
    <property type="entry name" value="DUF4220"/>
</dbReference>
<evidence type="ECO:0000256" key="2">
    <source>
        <dbReference type="SAM" id="Phobius"/>
    </source>
</evidence>
<accession>A0A8T0WWX0</accession>
<evidence type="ECO:0000256" key="1">
    <source>
        <dbReference type="SAM" id="MobiDB-lite"/>
    </source>
</evidence>
<feature type="domain" description="DUF4220" evidence="3">
    <location>
        <begin position="182"/>
        <end position="400"/>
    </location>
</feature>
<proteinExistence type="predicted"/>
<organism evidence="4 5">
    <name type="scientific">Panicum virgatum</name>
    <name type="common">Blackwell switchgrass</name>
    <dbReference type="NCBI Taxonomy" id="38727"/>
    <lineage>
        <taxon>Eukaryota</taxon>
        <taxon>Viridiplantae</taxon>
        <taxon>Streptophyta</taxon>
        <taxon>Embryophyta</taxon>
        <taxon>Tracheophyta</taxon>
        <taxon>Spermatophyta</taxon>
        <taxon>Magnoliopsida</taxon>
        <taxon>Liliopsida</taxon>
        <taxon>Poales</taxon>
        <taxon>Poaceae</taxon>
        <taxon>PACMAD clade</taxon>
        <taxon>Panicoideae</taxon>
        <taxon>Panicodae</taxon>
        <taxon>Paniceae</taxon>
        <taxon>Panicinae</taxon>
        <taxon>Panicum</taxon>
        <taxon>Panicum sect. Hiantes</taxon>
    </lineage>
</organism>